<dbReference type="EC" id="2.1.1.-" evidence="2"/>
<dbReference type="PANTHER" id="PTHR13369">
    <property type="match status" value="1"/>
</dbReference>
<organism evidence="2 3">
    <name type="scientific">Micavibrio aeruginosavorus (strain ARL-13)</name>
    <dbReference type="NCBI Taxonomy" id="856793"/>
    <lineage>
        <taxon>Bacteria</taxon>
        <taxon>Pseudomonadati</taxon>
        <taxon>Bdellovibrionota</taxon>
        <taxon>Bdellovibrionia</taxon>
        <taxon>Bdellovibrionales</taxon>
        <taxon>Pseudobdellovibrionaceae</taxon>
        <taxon>Micavibrio</taxon>
    </lineage>
</organism>
<evidence type="ECO:0000259" key="1">
    <source>
        <dbReference type="Pfam" id="PF13679"/>
    </source>
</evidence>
<keyword evidence="2" id="KW-0808">Transferase</keyword>
<dbReference type="STRING" id="856793.MICA_1299"/>
<dbReference type="AlphaFoldDB" id="G2KSM1"/>
<dbReference type="PANTHER" id="PTHR13369:SF3">
    <property type="entry name" value="METHYLTRANSFERASE DOMAIN-CONTAINING PROTEIN"/>
    <property type="match status" value="1"/>
</dbReference>
<dbReference type="EMBL" id="CP002382">
    <property type="protein sequence ID" value="AEP09621.1"/>
    <property type="molecule type" value="Genomic_DNA"/>
</dbReference>
<dbReference type="SUPFAM" id="SSF53335">
    <property type="entry name" value="S-adenosyl-L-methionine-dependent methyltransferases"/>
    <property type="match status" value="1"/>
</dbReference>
<proteinExistence type="predicted"/>
<protein>
    <submittedName>
        <fullName evidence="2">Putative methyltransferase</fullName>
        <ecNumber evidence="2">2.1.1.-</ecNumber>
    </submittedName>
</protein>
<feature type="domain" description="Methyltransferase" evidence="1">
    <location>
        <begin position="154"/>
        <end position="289"/>
    </location>
</feature>
<dbReference type="Gene3D" id="3.40.50.150">
    <property type="entry name" value="Vaccinia Virus protein VP39"/>
    <property type="match status" value="1"/>
</dbReference>
<dbReference type="GO" id="GO:0032259">
    <property type="term" value="P:methylation"/>
    <property type="evidence" value="ECO:0007669"/>
    <property type="project" value="UniProtKB-KW"/>
</dbReference>
<dbReference type="GO" id="GO:0005737">
    <property type="term" value="C:cytoplasm"/>
    <property type="evidence" value="ECO:0007669"/>
    <property type="project" value="TreeGrafter"/>
</dbReference>
<dbReference type="InterPro" id="IPR029063">
    <property type="entry name" value="SAM-dependent_MTases_sf"/>
</dbReference>
<sequence>MVSNTGQSDFVASLKSALGQGTFVKLSLSHYVGSEKDLKKIDVRKIIVKREEKLSFTYHYKTRDIVKNYDIPVAVGMIQKAVLSDFKAGTLFTTQYDLVLDKNTVKEKPASHTEVPSADHDRNKNRLVPSDGSHYLRDLKITDPNGRVFDKAQDKFRQINKYIEIIDGLTKNASPDHFKNIVDMGAGKGYLTFALYDYLKNIRNIDVKVMGVEYRPDLVMLCNQIAKNSSFDGLSFAQGAIDNFNADGVNMLIALHACDTATDDAIAKGIKAGSEFIIVAPCCHKQIRREMEKNGADATLGLLTRHGIFMERQAEMVTDTLRGMILEYHGYDVKIFEFISAEHTAKNVMIVAQKKKAGKTGQAKIAADIDAFKQQFGVSTHYLETIV</sequence>
<dbReference type="Pfam" id="PF13679">
    <property type="entry name" value="Methyltransf_32"/>
    <property type="match status" value="1"/>
</dbReference>
<gene>
    <name evidence="2" type="ordered locus">MICA_1299</name>
</gene>
<dbReference type="eggNOG" id="COG0500">
    <property type="taxonomic scope" value="Bacteria"/>
</dbReference>
<name>G2KSM1_MICAA</name>
<dbReference type="OrthoDB" id="5502211at2"/>
<dbReference type="RefSeq" id="WP_014102844.1">
    <property type="nucleotide sequence ID" value="NC_016026.1"/>
</dbReference>
<reference evidence="2 3" key="1">
    <citation type="journal article" date="2011" name="BMC Genomics">
        <title>Genomic insights into an obligate epibiotic bacterial predator: Micavibrio aeruginosavorus ARL-13.</title>
        <authorList>
            <person name="Wang Z."/>
            <person name="Kadouri D."/>
            <person name="Wu M."/>
        </authorList>
    </citation>
    <scope>NUCLEOTIDE SEQUENCE [LARGE SCALE GENOMIC DNA]</scope>
    <source>
        <strain evidence="2 3">ARL-13</strain>
    </source>
</reference>
<dbReference type="Proteomes" id="UP000009286">
    <property type="component" value="Chromosome"/>
</dbReference>
<dbReference type="KEGG" id="mai:MICA_1299"/>
<accession>G2KSM1</accession>
<keyword evidence="3" id="KW-1185">Reference proteome</keyword>
<evidence type="ECO:0000313" key="3">
    <source>
        <dbReference type="Proteomes" id="UP000009286"/>
    </source>
</evidence>
<dbReference type="InterPro" id="IPR025714">
    <property type="entry name" value="Methyltranfer_dom"/>
</dbReference>
<keyword evidence="2" id="KW-0489">Methyltransferase</keyword>
<dbReference type="GO" id="GO:0008168">
    <property type="term" value="F:methyltransferase activity"/>
    <property type="evidence" value="ECO:0007669"/>
    <property type="project" value="UniProtKB-KW"/>
</dbReference>
<dbReference type="HOGENOM" id="CLU_031012_0_0_5"/>
<evidence type="ECO:0000313" key="2">
    <source>
        <dbReference type="EMBL" id="AEP09621.1"/>
    </source>
</evidence>